<dbReference type="CDD" id="cd00051">
    <property type="entry name" value="EFh"/>
    <property type="match status" value="2"/>
</dbReference>
<gene>
    <name evidence="4" type="ORF">AXF42_Ash006654</name>
</gene>
<feature type="domain" description="EF-hand" evidence="3">
    <location>
        <begin position="81"/>
        <end position="116"/>
    </location>
</feature>
<evidence type="ECO:0000256" key="1">
    <source>
        <dbReference type="ARBA" id="ARBA00022737"/>
    </source>
</evidence>
<dbReference type="InterPro" id="IPR002048">
    <property type="entry name" value="EF_hand_dom"/>
</dbReference>
<dbReference type="FunFam" id="1.10.238.10:FF:000001">
    <property type="entry name" value="Calmodulin 1"/>
    <property type="match status" value="1"/>
</dbReference>
<keyword evidence="1" id="KW-0677">Repeat</keyword>
<sequence length="117" mass="13515">MRALGFEMTKERIDQMIDEVDKDGNGAIDFEEFVCMMTSKIEERDTQEELKKAFQIIDQDSDGRISVEDITKISLELGESFTREEIMEMIEVADFDGDGDVDEKEFVSIMKRTSYCC</sequence>
<dbReference type="OrthoDB" id="343296at2759"/>
<dbReference type="SUPFAM" id="SSF47473">
    <property type="entry name" value="EF-hand"/>
    <property type="match status" value="1"/>
</dbReference>
<accession>A0A2I0AIQ9</accession>
<dbReference type="InterPro" id="IPR011992">
    <property type="entry name" value="EF-hand-dom_pair"/>
</dbReference>
<dbReference type="Proteomes" id="UP000236161">
    <property type="component" value="Unassembled WGS sequence"/>
</dbReference>
<evidence type="ECO:0000313" key="4">
    <source>
        <dbReference type="EMBL" id="PKA55452.1"/>
    </source>
</evidence>
<reference evidence="4 5" key="1">
    <citation type="journal article" date="2017" name="Nature">
        <title>The Apostasia genome and the evolution of orchids.</title>
        <authorList>
            <person name="Zhang G.Q."/>
            <person name="Liu K.W."/>
            <person name="Li Z."/>
            <person name="Lohaus R."/>
            <person name="Hsiao Y.Y."/>
            <person name="Niu S.C."/>
            <person name="Wang J.Y."/>
            <person name="Lin Y.C."/>
            <person name="Xu Q."/>
            <person name="Chen L.J."/>
            <person name="Yoshida K."/>
            <person name="Fujiwara S."/>
            <person name="Wang Z.W."/>
            <person name="Zhang Y.Q."/>
            <person name="Mitsuda N."/>
            <person name="Wang M."/>
            <person name="Liu G.H."/>
            <person name="Pecoraro L."/>
            <person name="Huang H.X."/>
            <person name="Xiao X.J."/>
            <person name="Lin M."/>
            <person name="Wu X.Y."/>
            <person name="Wu W.L."/>
            <person name="Chen Y.Y."/>
            <person name="Chang S.B."/>
            <person name="Sakamoto S."/>
            <person name="Ohme-Takagi M."/>
            <person name="Yagi M."/>
            <person name="Zeng S.J."/>
            <person name="Shen C.Y."/>
            <person name="Yeh C.M."/>
            <person name="Luo Y.B."/>
            <person name="Tsai W.C."/>
            <person name="Van de Peer Y."/>
            <person name="Liu Z.J."/>
        </authorList>
    </citation>
    <scope>NUCLEOTIDE SEQUENCE [LARGE SCALE GENOMIC DNA]</scope>
    <source>
        <strain evidence="5">cv. Shenzhen</strain>
        <tissue evidence="4">Stem</tissue>
    </source>
</reference>
<organism evidence="4 5">
    <name type="scientific">Apostasia shenzhenica</name>
    <dbReference type="NCBI Taxonomy" id="1088818"/>
    <lineage>
        <taxon>Eukaryota</taxon>
        <taxon>Viridiplantae</taxon>
        <taxon>Streptophyta</taxon>
        <taxon>Embryophyta</taxon>
        <taxon>Tracheophyta</taxon>
        <taxon>Spermatophyta</taxon>
        <taxon>Magnoliopsida</taxon>
        <taxon>Liliopsida</taxon>
        <taxon>Asparagales</taxon>
        <taxon>Orchidaceae</taxon>
        <taxon>Apostasioideae</taxon>
        <taxon>Apostasia</taxon>
    </lineage>
</organism>
<dbReference type="InterPro" id="IPR050230">
    <property type="entry name" value="CALM/Myosin/TropC-like"/>
</dbReference>
<dbReference type="Pfam" id="PF13499">
    <property type="entry name" value="EF-hand_7"/>
    <property type="match status" value="1"/>
</dbReference>
<dbReference type="Pfam" id="PF00036">
    <property type="entry name" value="EF-hand_1"/>
    <property type="match status" value="1"/>
</dbReference>
<proteinExistence type="predicted"/>
<evidence type="ECO:0000313" key="5">
    <source>
        <dbReference type="Proteomes" id="UP000236161"/>
    </source>
</evidence>
<dbReference type="PROSITE" id="PS50222">
    <property type="entry name" value="EF_HAND_2"/>
    <property type="match status" value="3"/>
</dbReference>
<feature type="domain" description="EF-hand" evidence="3">
    <location>
        <begin position="8"/>
        <end position="43"/>
    </location>
</feature>
<dbReference type="AlphaFoldDB" id="A0A2I0AIQ9"/>
<dbReference type="SMART" id="SM00054">
    <property type="entry name" value="EFh"/>
    <property type="match status" value="3"/>
</dbReference>
<dbReference type="GO" id="GO:0005509">
    <property type="term" value="F:calcium ion binding"/>
    <property type="evidence" value="ECO:0007669"/>
    <property type="project" value="InterPro"/>
</dbReference>
<dbReference type="InterPro" id="IPR018247">
    <property type="entry name" value="EF_Hand_1_Ca_BS"/>
</dbReference>
<dbReference type="PANTHER" id="PTHR23048">
    <property type="entry name" value="MYOSIN LIGHT CHAIN 1, 3"/>
    <property type="match status" value="1"/>
</dbReference>
<dbReference type="PANTHER" id="PTHR23048:SF59">
    <property type="entry name" value="EF-HAND SUPERFAMILY PROTEIN"/>
    <property type="match status" value="1"/>
</dbReference>
<name>A0A2I0AIQ9_9ASPA</name>
<dbReference type="EMBL" id="KZ451979">
    <property type="protein sequence ID" value="PKA55452.1"/>
    <property type="molecule type" value="Genomic_DNA"/>
</dbReference>
<evidence type="ECO:0000256" key="2">
    <source>
        <dbReference type="ARBA" id="ARBA00022837"/>
    </source>
</evidence>
<dbReference type="PROSITE" id="PS00018">
    <property type="entry name" value="EF_HAND_1"/>
    <property type="match status" value="3"/>
</dbReference>
<protein>
    <submittedName>
        <fullName evidence="4">Caltractin</fullName>
    </submittedName>
</protein>
<keyword evidence="5" id="KW-1185">Reference proteome</keyword>
<dbReference type="GO" id="GO:0016460">
    <property type="term" value="C:myosin II complex"/>
    <property type="evidence" value="ECO:0007669"/>
    <property type="project" value="TreeGrafter"/>
</dbReference>
<evidence type="ECO:0000259" key="3">
    <source>
        <dbReference type="PROSITE" id="PS50222"/>
    </source>
</evidence>
<keyword evidence="2" id="KW-0106">Calcium</keyword>
<dbReference type="Gene3D" id="1.10.238.10">
    <property type="entry name" value="EF-hand"/>
    <property type="match status" value="2"/>
</dbReference>
<feature type="domain" description="EF-hand" evidence="3">
    <location>
        <begin position="45"/>
        <end position="80"/>
    </location>
</feature>
<dbReference type="STRING" id="1088818.A0A2I0AIQ9"/>